<dbReference type="PANTHER" id="PTHR11863">
    <property type="entry name" value="STEROL DESATURASE"/>
    <property type="match status" value="1"/>
</dbReference>
<dbReference type="Pfam" id="PF04116">
    <property type="entry name" value="FA_hydroxylase"/>
    <property type="match status" value="1"/>
</dbReference>
<keyword evidence="3 6" id="KW-0812">Transmembrane</keyword>
<evidence type="ECO:0000256" key="5">
    <source>
        <dbReference type="ARBA" id="ARBA00023136"/>
    </source>
</evidence>
<protein>
    <submittedName>
        <fullName evidence="10">Uncharacterized protein</fullName>
    </submittedName>
</protein>
<keyword evidence="4 6" id="KW-1133">Transmembrane helix</keyword>
<dbReference type="GO" id="GO:0016020">
    <property type="term" value="C:membrane"/>
    <property type="evidence" value="ECO:0007669"/>
    <property type="project" value="UniProtKB-SubCell"/>
</dbReference>
<comment type="subcellular location">
    <subcellularLocation>
        <location evidence="1">Membrane</location>
        <topology evidence="1">Multi-pass membrane protein</topology>
    </subcellularLocation>
</comment>
<dbReference type="InterPro" id="IPR021940">
    <property type="entry name" value="CER1-like_C"/>
</dbReference>
<keyword evidence="5 6" id="KW-0472">Membrane</keyword>
<dbReference type="AlphaFoldDB" id="A0AA41S3T8"/>
<dbReference type="GO" id="GO:0016491">
    <property type="term" value="F:oxidoreductase activity"/>
    <property type="evidence" value="ECO:0007669"/>
    <property type="project" value="InterPro"/>
</dbReference>
<feature type="transmembrane region" description="Helical" evidence="6">
    <location>
        <begin position="123"/>
        <end position="156"/>
    </location>
</feature>
<keyword evidence="11" id="KW-1185">Reference proteome</keyword>
<evidence type="ECO:0000256" key="3">
    <source>
        <dbReference type="ARBA" id="ARBA00022692"/>
    </source>
</evidence>
<feature type="chain" id="PRO_5041264034" evidence="7">
    <location>
        <begin position="18"/>
        <end position="573"/>
    </location>
</feature>
<comment type="caution">
    <text evidence="10">The sequence shown here is derived from an EMBL/GenBank/DDBJ whole genome shotgun (WGS) entry which is preliminary data.</text>
</comment>
<dbReference type="InterPro" id="IPR050307">
    <property type="entry name" value="Sterol_Desaturase_Related"/>
</dbReference>
<evidence type="ECO:0000259" key="8">
    <source>
        <dbReference type="Pfam" id="PF04116"/>
    </source>
</evidence>
<accession>A0AA41S3T8</accession>
<keyword evidence="7" id="KW-0732">Signal</keyword>
<evidence type="ECO:0000256" key="7">
    <source>
        <dbReference type="SAM" id="SignalP"/>
    </source>
</evidence>
<feature type="signal peptide" evidence="7">
    <location>
        <begin position="1"/>
        <end position="17"/>
    </location>
</feature>
<dbReference type="InterPro" id="IPR006694">
    <property type="entry name" value="Fatty_acid_hydroxylase"/>
</dbReference>
<feature type="domain" description="Fatty acid hydroxylase" evidence="8">
    <location>
        <begin position="95"/>
        <end position="216"/>
    </location>
</feature>
<organism evidence="10 11">
    <name type="scientific">Papaver nudicaule</name>
    <name type="common">Iceland poppy</name>
    <dbReference type="NCBI Taxonomy" id="74823"/>
    <lineage>
        <taxon>Eukaryota</taxon>
        <taxon>Viridiplantae</taxon>
        <taxon>Streptophyta</taxon>
        <taxon>Embryophyta</taxon>
        <taxon>Tracheophyta</taxon>
        <taxon>Spermatophyta</taxon>
        <taxon>Magnoliopsida</taxon>
        <taxon>Ranunculales</taxon>
        <taxon>Papaveraceae</taxon>
        <taxon>Papaveroideae</taxon>
        <taxon>Papaver</taxon>
    </lineage>
</organism>
<evidence type="ECO:0000256" key="6">
    <source>
        <dbReference type="SAM" id="Phobius"/>
    </source>
</evidence>
<name>A0AA41S3T8_PAPNU</name>
<comment type="similarity">
    <text evidence="2">Belongs to the sterol desaturase family.</text>
</comment>
<evidence type="ECO:0000256" key="4">
    <source>
        <dbReference type="ARBA" id="ARBA00022989"/>
    </source>
</evidence>
<feature type="transmembrane region" description="Helical" evidence="6">
    <location>
        <begin position="168"/>
        <end position="187"/>
    </location>
</feature>
<dbReference type="GO" id="GO:0005506">
    <property type="term" value="F:iron ion binding"/>
    <property type="evidence" value="ECO:0007669"/>
    <property type="project" value="InterPro"/>
</dbReference>
<feature type="transmembrane region" description="Helical" evidence="6">
    <location>
        <begin position="84"/>
        <end position="103"/>
    </location>
</feature>
<evidence type="ECO:0000256" key="1">
    <source>
        <dbReference type="ARBA" id="ARBA00004141"/>
    </source>
</evidence>
<evidence type="ECO:0000256" key="2">
    <source>
        <dbReference type="ARBA" id="ARBA00009324"/>
    </source>
</evidence>
<dbReference type="GO" id="GO:0008610">
    <property type="term" value="P:lipid biosynthetic process"/>
    <property type="evidence" value="ECO:0007669"/>
    <property type="project" value="InterPro"/>
</dbReference>
<feature type="domain" description="Very-long-chain aldehyde decarbonylase CER1-like C-terminal" evidence="9">
    <location>
        <begin position="361"/>
        <end position="563"/>
    </location>
</feature>
<sequence>MTYIFVLTLTVWRVIHSQLWISLSRFKTSKSKNRIVDKPIEFEQVDRESNWDDQIILQAMLFYMVIKYVPVPGASYYPIWRTDGIVMTILLHTGPVEFLYYWLHRALHHHFLYSRYHFHHHSSIHLMYFILFAIPILTMVFTETVSMAALFGYLTYIDFMNYMGHCNFEFVPPYIFTSFPLLNYIFYTPSYHSLHHTQFRTNYALFMPMYDYIYGTMDKSSEDLYKKSFRRQDESPHVVHLTHPITPESTYHLRIGFASLASQPFNNTSPYNMWYLIMIKGLLWPFNLMFDYGSTFVIERNSLNEHGKVSRSMQTWVVPKCSYQGEELNGNGEVYIQKHPTLKIKVVDGKRNTNLETRPVIVITGKVTKVACSICLALCQRGYQVVVKLQNTDDFEDLRIWLFGSSSSSKSPLLGGDYQNNSIHNNLILSTNYSSADHGNNEVWLVGDGFTEEEHIRAPKGTVFVPYSQFPPWFNFKKNNDTPKMLRKDCTYYNTPALRIPPSLENVDSCENWLPRRVMSAWRVAGILHGLEDWKWHECGNWLKEEEMIDKVWSASLSHGFGPYDFTCSSAAI</sequence>
<dbReference type="Proteomes" id="UP001177140">
    <property type="component" value="Unassembled WGS sequence"/>
</dbReference>
<feature type="transmembrane region" description="Helical" evidence="6">
    <location>
        <begin position="55"/>
        <end position="77"/>
    </location>
</feature>
<dbReference type="EMBL" id="JAJJMA010059878">
    <property type="protein sequence ID" value="MCL7026678.1"/>
    <property type="molecule type" value="Genomic_DNA"/>
</dbReference>
<dbReference type="Pfam" id="PF12076">
    <property type="entry name" value="CER1-like_C"/>
    <property type="match status" value="1"/>
</dbReference>
<gene>
    <name evidence="10" type="ORF">MKW94_021985</name>
</gene>
<reference evidence="10" key="1">
    <citation type="submission" date="2022-03" db="EMBL/GenBank/DDBJ databases">
        <title>A functionally conserved STORR gene fusion in Papaver species that diverged 16.8 million years ago.</title>
        <authorList>
            <person name="Catania T."/>
        </authorList>
    </citation>
    <scope>NUCLEOTIDE SEQUENCE</scope>
    <source>
        <strain evidence="10">S-191538</strain>
    </source>
</reference>
<proteinExistence type="inferred from homology"/>
<evidence type="ECO:0000259" key="9">
    <source>
        <dbReference type="Pfam" id="PF12076"/>
    </source>
</evidence>
<evidence type="ECO:0000313" key="11">
    <source>
        <dbReference type="Proteomes" id="UP001177140"/>
    </source>
</evidence>
<evidence type="ECO:0000313" key="10">
    <source>
        <dbReference type="EMBL" id="MCL7026678.1"/>
    </source>
</evidence>